<name>A0A843ULN3_COLES</name>
<dbReference type="EMBL" id="NMUH01000758">
    <property type="protein sequence ID" value="MQL84385.1"/>
    <property type="molecule type" value="Genomic_DNA"/>
</dbReference>
<organism evidence="1 2">
    <name type="scientific">Colocasia esculenta</name>
    <name type="common">Wild taro</name>
    <name type="synonym">Arum esculentum</name>
    <dbReference type="NCBI Taxonomy" id="4460"/>
    <lineage>
        <taxon>Eukaryota</taxon>
        <taxon>Viridiplantae</taxon>
        <taxon>Streptophyta</taxon>
        <taxon>Embryophyta</taxon>
        <taxon>Tracheophyta</taxon>
        <taxon>Spermatophyta</taxon>
        <taxon>Magnoliopsida</taxon>
        <taxon>Liliopsida</taxon>
        <taxon>Araceae</taxon>
        <taxon>Aroideae</taxon>
        <taxon>Colocasieae</taxon>
        <taxon>Colocasia</taxon>
    </lineage>
</organism>
<protein>
    <submittedName>
        <fullName evidence="1">Uncharacterized protein</fullName>
    </submittedName>
</protein>
<sequence length="132" mass="15204">MFFGEYDPDKAESWTHKLDYTFETMECAEEDQCDFLFFGLRQFRQFRFALEVQADDHSWRLSWEATEAAVEAEASNLVIGTLPILGRAACVLVDPSVSLCFASKESYESLVRHTPEWQCDVMVDLPSGDYMH</sequence>
<proteinExistence type="predicted"/>
<dbReference type="AlphaFoldDB" id="A0A843ULN3"/>
<comment type="caution">
    <text evidence="1">The sequence shown here is derived from an EMBL/GenBank/DDBJ whole genome shotgun (WGS) entry which is preliminary data.</text>
</comment>
<gene>
    <name evidence="1" type="ORF">Taro_016887</name>
</gene>
<evidence type="ECO:0000313" key="2">
    <source>
        <dbReference type="Proteomes" id="UP000652761"/>
    </source>
</evidence>
<reference evidence="1" key="1">
    <citation type="submission" date="2017-07" db="EMBL/GenBank/DDBJ databases">
        <title>Taro Niue Genome Assembly and Annotation.</title>
        <authorList>
            <person name="Atibalentja N."/>
            <person name="Keating K."/>
            <person name="Fields C.J."/>
        </authorList>
    </citation>
    <scope>NUCLEOTIDE SEQUENCE</scope>
    <source>
        <strain evidence="1">Niue_2</strain>
        <tissue evidence="1">Leaf</tissue>
    </source>
</reference>
<evidence type="ECO:0000313" key="1">
    <source>
        <dbReference type="EMBL" id="MQL84385.1"/>
    </source>
</evidence>
<dbReference type="Proteomes" id="UP000652761">
    <property type="component" value="Unassembled WGS sequence"/>
</dbReference>
<keyword evidence="2" id="KW-1185">Reference proteome</keyword>
<accession>A0A843ULN3</accession>